<dbReference type="Proteomes" id="UP001302321">
    <property type="component" value="Unassembled WGS sequence"/>
</dbReference>
<proteinExistence type="predicted"/>
<reference evidence="2" key="1">
    <citation type="journal article" date="2023" name="Mol. Phylogenet. Evol.">
        <title>Genome-scale phylogeny and comparative genomics of the fungal order Sordariales.</title>
        <authorList>
            <person name="Hensen N."/>
            <person name="Bonometti L."/>
            <person name="Westerberg I."/>
            <person name="Brannstrom I.O."/>
            <person name="Guillou S."/>
            <person name="Cros-Aarteil S."/>
            <person name="Calhoun S."/>
            <person name="Haridas S."/>
            <person name="Kuo A."/>
            <person name="Mondo S."/>
            <person name="Pangilinan J."/>
            <person name="Riley R."/>
            <person name="LaButti K."/>
            <person name="Andreopoulos B."/>
            <person name="Lipzen A."/>
            <person name="Chen C."/>
            <person name="Yan M."/>
            <person name="Daum C."/>
            <person name="Ng V."/>
            <person name="Clum A."/>
            <person name="Steindorff A."/>
            <person name="Ohm R.A."/>
            <person name="Martin F."/>
            <person name="Silar P."/>
            <person name="Natvig D.O."/>
            <person name="Lalanne C."/>
            <person name="Gautier V."/>
            <person name="Ament-Velasquez S.L."/>
            <person name="Kruys A."/>
            <person name="Hutchinson M.I."/>
            <person name="Powell A.J."/>
            <person name="Barry K."/>
            <person name="Miller A.N."/>
            <person name="Grigoriev I.V."/>
            <person name="Debuchy R."/>
            <person name="Gladieux P."/>
            <person name="Hiltunen Thoren M."/>
            <person name="Johannesson H."/>
        </authorList>
    </citation>
    <scope>NUCLEOTIDE SEQUENCE</scope>
    <source>
        <strain evidence="2">CBS 892.96</strain>
    </source>
</reference>
<name>A0AAN7A3D1_9PEZI</name>
<evidence type="ECO:0000256" key="1">
    <source>
        <dbReference type="SAM" id="MobiDB-lite"/>
    </source>
</evidence>
<keyword evidence="3" id="KW-1185">Reference proteome</keyword>
<comment type="caution">
    <text evidence="2">The sequence shown here is derived from an EMBL/GenBank/DDBJ whole genome shotgun (WGS) entry which is preliminary data.</text>
</comment>
<feature type="region of interest" description="Disordered" evidence="1">
    <location>
        <begin position="99"/>
        <end position="128"/>
    </location>
</feature>
<organism evidence="2 3">
    <name type="scientific">Triangularia setosa</name>
    <dbReference type="NCBI Taxonomy" id="2587417"/>
    <lineage>
        <taxon>Eukaryota</taxon>
        <taxon>Fungi</taxon>
        <taxon>Dikarya</taxon>
        <taxon>Ascomycota</taxon>
        <taxon>Pezizomycotina</taxon>
        <taxon>Sordariomycetes</taxon>
        <taxon>Sordariomycetidae</taxon>
        <taxon>Sordariales</taxon>
        <taxon>Podosporaceae</taxon>
        <taxon>Triangularia</taxon>
    </lineage>
</organism>
<evidence type="ECO:0000313" key="2">
    <source>
        <dbReference type="EMBL" id="KAK4170887.1"/>
    </source>
</evidence>
<accession>A0AAN7A3D1</accession>
<feature type="compositionally biased region" description="Low complexity" evidence="1">
    <location>
        <begin position="109"/>
        <end position="121"/>
    </location>
</feature>
<dbReference type="AlphaFoldDB" id="A0AAN7A3D1"/>
<evidence type="ECO:0000313" key="3">
    <source>
        <dbReference type="Proteomes" id="UP001302321"/>
    </source>
</evidence>
<dbReference type="EMBL" id="MU866717">
    <property type="protein sequence ID" value="KAK4170887.1"/>
    <property type="molecule type" value="Genomic_DNA"/>
</dbReference>
<reference evidence="2" key="2">
    <citation type="submission" date="2023-05" db="EMBL/GenBank/DDBJ databases">
        <authorList>
            <consortium name="Lawrence Berkeley National Laboratory"/>
            <person name="Steindorff A."/>
            <person name="Hensen N."/>
            <person name="Bonometti L."/>
            <person name="Westerberg I."/>
            <person name="Brannstrom I.O."/>
            <person name="Guillou S."/>
            <person name="Cros-Aarteil S."/>
            <person name="Calhoun S."/>
            <person name="Haridas S."/>
            <person name="Kuo A."/>
            <person name="Mondo S."/>
            <person name="Pangilinan J."/>
            <person name="Riley R."/>
            <person name="Labutti K."/>
            <person name="Andreopoulos B."/>
            <person name="Lipzen A."/>
            <person name="Chen C."/>
            <person name="Yanf M."/>
            <person name="Daum C."/>
            <person name="Ng V."/>
            <person name="Clum A."/>
            <person name="Ohm R."/>
            <person name="Martin F."/>
            <person name="Silar P."/>
            <person name="Natvig D."/>
            <person name="Lalanne C."/>
            <person name="Gautier V."/>
            <person name="Ament-Velasquez S.L."/>
            <person name="Kruys A."/>
            <person name="Hutchinson M.I."/>
            <person name="Powell A.J."/>
            <person name="Barry K."/>
            <person name="Miller A.N."/>
            <person name="Grigoriev I.V."/>
            <person name="Debuchy R."/>
            <person name="Gladieux P."/>
            <person name="Thoren M.H."/>
            <person name="Johannesson H."/>
        </authorList>
    </citation>
    <scope>NUCLEOTIDE SEQUENCE</scope>
    <source>
        <strain evidence="2">CBS 892.96</strain>
    </source>
</reference>
<protein>
    <submittedName>
        <fullName evidence="2">Uncharacterized protein</fullName>
    </submittedName>
</protein>
<gene>
    <name evidence="2" type="ORF">QBC36DRAFT_225748</name>
</gene>
<sequence>MSAPIKTTAKVVSTITKGARTVKSGFVDQSTKGWRRIQLDSGIQAKFDKEVEARIDTFRKETTVVALQETPHKSKADNRTHFTALEMDGKGKVTATHHFAVKDNKTSAKKSAPSKTAPMKAPVKKTTK</sequence>